<feature type="region of interest" description="Disordered" evidence="2">
    <location>
        <begin position="431"/>
        <end position="453"/>
    </location>
</feature>
<dbReference type="Pfam" id="PF13976">
    <property type="entry name" value="gag_pre-integrs"/>
    <property type="match status" value="1"/>
</dbReference>
<evidence type="ECO:0000313" key="4">
    <source>
        <dbReference type="EMBL" id="GJS75710.1"/>
    </source>
</evidence>
<keyword evidence="1" id="KW-0175">Coiled coil</keyword>
<protein>
    <submittedName>
        <fullName evidence="4">Ribonuclease H-like domain-containing protein</fullName>
    </submittedName>
</protein>
<dbReference type="InterPro" id="IPR012337">
    <property type="entry name" value="RNaseH-like_sf"/>
</dbReference>
<dbReference type="PANTHER" id="PTHR11439:SF495">
    <property type="entry name" value="REVERSE TRANSCRIPTASE, RNA-DEPENDENT DNA POLYMERASE-RELATED"/>
    <property type="match status" value="1"/>
</dbReference>
<feature type="compositionally biased region" description="Polar residues" evidence="2">
    <location>
        <begin position="564"/>
        <end position="583"/>
    </location>
</feature>
<evidence type="ECO:0000256" key="1">
    <source>
        <dbReference type="SAM" id="Coils"/>
    </source>
</evidence>
<dbReference type="Pfam" id="PF07727">
    <property type="entry name" value="RVT_2"/>
    <property type="match status" value="1"/>
</dbReference>
<dbReference type="InterPro" id="IPR043502">
    <property type="entry name" value="DNA/RNA_pol_sf"/>
</dbReference>
<dbReference type="SUPFAM" id="SSF53098">
    <property type="entry name" value="Ribonuclease H-like"/>
    <property type="match status" value="1"/>
</dbReference>
<dbReference type="CDD" id="cd09272">
    <property type="entry name" value="RNase_HI_RT_Ty1"/>
    <property type="match status" value="1"/>
</dbReference>
<dbReference type="Pfam" id="PF00665">
    <property type="entry name" value="rve"/>
    <property type="match status" value="1"/>
</dbReference>
<organism evidence="4 5">
    <name type="scientific">Tanacetum coccineum</name>
    <dbReference type="NCBI Taxonomy" id="301880"/>
    <lineage>
        <taxon>Eukaryota</taxon>
        <taxon>Viridiplantae</taxon>
        <taxon>Streptophyta</taxon>
        <taxon>Embryophyta</taxon>
        <taxon>Tracheophyta</taxon>
        <taxon>Spermatophyta</taxon>
        <taxon>Magnoliopsida</taxon>
        <taxon>eudicotyledons</taxon>
        <taxon>Gunneridae</taxon>
        <taxon>Pentapetalae</taxon>
        <taxon>asterids</taxon>
        <taxon>campanulids</taxon>
        <taxon>Asterales</taxon>
        <taxon>Asteraceae</taxon>
        <taxon>Asteroideae</taxon>
        <taxon>Anthemideae</taxon>
        <taxon>Anthemidinae</taxon>
        <taxon>Tanacetum</taxon>
    </lineage>
</organism>
<reference evidence="4" key="1">
    <citation type="journal article" date="2022" name="Int. J. Mol. Sci.">
        <title>Draft Genome of Tanacetum Coccineum: Genomic Comparison of Closely Related Tanacetum-Family Plants.</title>
        <authorList>
            <person name="Yamashiro T."/>
            <person name="Shiraishi A."/>
            <person name="Nakayama K."/>
            <person name="Satake H."/>
        </authorList>
    </citation>
    <scope>NUCLEOTIDE SEQUENCE</scope>
</reference>
<sequence>MDMDGGRWGTAVKTSAGNKEKLADFVKIKGGTVTFGGGDGKITGKGTIRTSNFNFENVYYVEELQNFNLFSVSQICDTKNKVLFTDKECLVLSKEFQLPDSSQVVLRVPRRHNLYCFNLTDIHSEREIKCLLAKASLDESTKWHRRMAHVNFKNMNKLAKHELSQRHPFQNLHIIEHNCVACNKESNTRLLQAITAVSTISEPLQLLHMDLFGPTSIRSIDHKHYSLVVTDDFSRFSWVFFLGTKDETFYILRDFITFVENQLTKKVKAIRCDNGTEFKNSNLIELCGSKGIKRDYSVARTPQQNGVAERKNRTLIEATRTMLATSTLLYHVLDRSIPNISHLKPFGCHVTILNTSDHLGKFEGKADEGFLVGYSAHSKAYRVYNLSNKKIEETLNLRYMEDKPNVQGLGHEWYFDLDYLTDSLGYTRFKSNQPAGTQDTNTHAGTHDDSDSECDEQVIVVPSFPSNHFSGPKVHTASATVESTSDYAEELARLQGQAYEANSAAKDTWKTADTVPAGSGVPATSIPAGSINQAAGGSAVPSTPSSSVVEPVHADTPLPPGHSLGSSENSTRFSSPSDLANHISSSSEMEGIHHHPTTGIFSESTYDADFGGSVTNLAPTIAVDPVPTRRVHTVHPISQIIGDITSPVLTRGTLKKSKFGESALAGYVHDQQRNNHTDYLHCLFACFLSQLEPSSVAQALNDPDWVEAMQEEMQQFVNQDVWKLVPLPEGKTAIGTKWILKNKRDARGIVVRNKARLVAQGHRQEEGIDYDEVFAPVARIEAIRLFLAFASYMGFMVYQMDVKSAFLYGEIDEEVYVTQPKGFEDPFYPKHVYRVVKALYGLHQAPRAWYARLSTFLLKHNYRRGTIDKTLFIKKNSRDIILVQVYVDDIIFGSTNQTWCDEFEVLMKGEFEMSAMGELTFFLGLQVKQQPDGIFISQDKYVQDMLRRFDMESVRPATTPYEAAKPKSKDEPDDAVNVHLYRSMIGSLMYLTASRPDIMFAVSACSRHQVTPLTSNLNAVKKIFKYLKGQPKLGLWYPRDSPFVLEAYSDSDYAGSNGDRKSTTGGCQFLGRRLISWQCKKQTVVATSSTEAEYVAAAHCCGQSTICIVKNPVFHQRTKHIEIRHHFIRDAYEKNLIQQLSFFLTPALTHNPIQATVESMAALKYRDEHNRIGFLEKPKGSTDYHQVIDFLLDSHIRFLQMILDIETRNTKPYHAFRLTSKMFANMRLNFHGDHMPLVAAMLPPPQAAIAAEPVHQTASPHDHGSTSPRPTPTTPAAQLNEPVSKPPRPIPTSPSAQVNQQGPSSDPHVESSSKDNDSNPDPNVADDPLGGSFFASPSRSTAAPPEGTTSGGAEDLLNLTALYTLVSEQGKKIGSLESELQAHKLLFKDVMGKLVKRVKFLESKLKARGRNVILSESDNEEDEEQDVDSLIKLAKAAAIAADTSSVPADATQATEFPPSSSIHTDAFVHGNDVPTGTASDFSADPSNKGKSPMVEEDPPIKERSFRQMEEDRLGAEAARKLYEEEQAELARVQEEMKKKRQEDVINSAKYYNDADWSDIMGQVHANKGLTADLLGPDVNEDNFAARMAAIIAERRRKFAAQRFQDKRNKPKTYTQQRDYMRIFVKNQSSTIYKIGWTLKHVRSFSDDQLKDKFDKIRHALANLQSQHLRRPSSVGVTPDVHQSPFVDTPPATPPHSPKASSHPDVKPDTSKQPTIAPTPSFATPVSRSSGPRTRSQSFDANIKTYSTRRKSLATRKMPSSEVDLNAPDTSFIKVLSDDDSDDSDDDSDPLFWHIFVAWEVIPTGLGDVNALYFTDKSSKYFTHLREILHLIDRHDLSKLYGMVVKHYEVNPLAGTGMILWEDLHVLFESTTGGSSVDVWNDQQEWVIHSWKLFPFFGVHVLETFIGKILYMFADTPYPVSALLMKKMLKHKLEVEIDGIGNDMTYTVQLIQFIKNQLTSSVPSA</sequence>
<feature type="domain" description="Integrase catalytic" evidence="3">
    <location>
        <begin position="199"/>
        <end position="323"/>
    </location>
</feature>
<feature type="compositionally biased region" description="Polar residues" evidence="2">
    <location>
        <begin position="431"/>
        <end position="444"/>
    </location>
</feature>
<evidence type="ECO:0000259" key="3">
    <source>
        <dbReference type="PROSITE" id="PS50994"/>
    </source>
</evidence>
<dbReference type="InterPro" id="IPR036397">
    <property type="entry name" value="RNaseH_sf"/>
</dbReference>
<dbReference type="InterPro" id="IPR001584">
    <property type="entry name" value="Integrase_cat-core"/>
</dbReference>
<dbReference type="InterPro" id="IPR057670">
    <property type="entry name" value="SH3_retrovirus"/>
</dbReference>
<feature type="region of interest" description="Disordered" evidence="2">
    <location>
        <begin position="1667"/>
        <end position="1741"/>
    </location>
</feature>
<evidence type="ECO:0000256" key="2">
    <source>
        <dbReference type="SAM" id="MobiDB-lite"/>
    </source>
</evidence>
<feature type="compositionally biased region" description="Low complexity" evidence="2">
    <location>
        <begin position="540"/>
        <end position="551"/>
    </location>
</feature>
<dbReference type="Gene3D" id="3.30.420.10">
    <property type="entry name" value="Ribonuclease H-like superfamily/Ribonuclease H"/>
    <property type="match status" value="1"/>
</dbReference>
<feature type="compositionally biased region" description="Polar residues" evidence="2">
    <location>
        <begin position="1293"/>
        <end position="1304"/>
    </location>
</feature>
<feature type="compositionally biased region" description="Polar residues" evidence="2">
    <location>
        <begin position="1446"/>
        <end position="1463"/>
    </location>
</feature>
<comment type="caution">
    <text evidence="4">The sequence shown here is derived from an EMBL/GenBank/DDBJ whole genome shotgun (WGS) entry which is preliminary data.</text>
</comment>
<feature type="compositionally biased region" description="Polar residues" evidence="2">
    <location>
        <begin position="1474"/>
        <end position="1489"/>
    </location>
</feature>
<feature type="coiled-coil region" evidence="1">
    <location>
        <begin position="1505"/>
        <end position="1542"/>
    </location>
</feature>
<feature type="compositionally biased region" description="Polar residues" evidence="2">
    <location>
        <begin position="1710"/>
        <end position="1741"/>
    </location>
</feature>
<dbReference type="EMBL" id="BQNB010010323">
    <property type="protein sequence ID" value="GJS75710.1"/>
    <property type="molecule type" value="Genomic_DNA"/>
</dbReference>
<gene>
    <name evidence="4" type="ORF">Tco_0725591</name>
</gene>
<accession>A0ABQ4YE10</accession>
<dbReference type="SUPFAM" id="SSF56672">
    <property type="entry name" value="DNA/RNA polymerases"/>
    <property type="match status" value="1"/>
</dbReference>
<proteinExistence type="predicted"/>
<name>A0ABQ4YE10_9ASTR</name>
<dbReference type="InterPro" id="IPR013103">
    <property type="entry name" value="RVT_2"/>
</dbReference>
<dbReference type="Proteomes" id="UP001151760">
    <property type="component" value="Unassembled WGS sequence"/>
</dbReference>
<reference evidence="4" key="2">
    <citation type="submission" date="2022-01" db="EMBL/GenBank/DDBJ databases">
        <authorList>
            <person name="Yamashiro T."/>
            <person name="Shiraishi A."/>
            <person name="Satake H."/>
            <person name="Nakayama K."/>
        </authorList>
    </citation>
    <scope>NUCLEOTIDE SEQUENCE</scope>
</reference>
<keyword evidence="5" id="KW-1185">Reference proteome</keyword>
<feature type="region of interest" description="Disordered" evidence="2">
    <location>
        <begin position="1253"/>
        <end position="1353"/>
    </location>
</feature>
<dbReference type="Pfam" id="PF25597">
    <property type="entry name" value="SH3_retrovirus"/>
    <property type="match status" value="1"/>
</dbReference>
<feature type="compositionally biased region" description="Basic and acidic residues" evidence="2">
    <location>
        <begin position="1307"/>
        <end position="1317"/>
    </location>
</feature>
<feature type="region of interest" description="Disordered" evidence="2">
    <location>
        <begin position="1446"/>
        <end position="1498"/>
    </location>
</feature>
<dbReference type="PROSITE" id="PS50994">
    <property type="entry name" value="INTEGRASE"/>
    <property type="match status" value="1"/>
</dbReference>
<evidence type="ECO:0000313" key="5">
    <source>
        <dbReference type="Proteomes" id="UP001151760"/>
    </source>
</evidence>
<dbReference type="InterPro" id="IPR025724">
    <property type="entry name" value="GAG-pre-integrase_dom"/>
</dbReference>
<feature type="region of interest" description="Disordered" evidence="2">
    <location>
        <begin position="526"/>
        <end position="583"/>
    </location>
</feature>
<dbReference type="PANTHER" id="PTHR11439">
    <property type="entry name" value="GAG-POL-RELATED RETROTRANSPOSON"/>
    <property type="match status" value="1"/>
</dbReference>